<dbReference type="EMBL" id="BFEA01000392">
    <property type="protein sequence ID" value="GBG81980.1"/>
    <property type="molecule type" value="Genomic_DNA"/>
</dbReference>
<organism evidence="2 3">
    <name type="scientific">Chara braunii</name>
    <name type="common">Braun's stonewort</name>
    <dbReference type="NCBI Taxonomy" id="69332"/>
    <lineage>
        <taxon>Eukaryota</taxon>
        <taxon>Viridiplantae</taxon>
        <taxon>Streptophyta</taxon>
        <taxon>Charophyceae</taxon>
        <taxon>Charales</taxon>
        <taxon>Characeae</taxon>
        <taxon>Chara</taxon>
    </lineage>
</organism>
<gene>
    <name evidence="2" type="ORF">CBR_g34159</name>
</gene>
<evidence type="ECO:0000256" key="1">
    <source>
        <dbReference type="SAM" id="MobiDB-lite"/>
    </source>
</evidence>
<dbReference type="OrthoDB" id="366230at2759"/>
<protein>
    <submittedName>
        <fullName evidence="2">Uncharacterized protein</fullName>
    </submittedName>
</protein>
<evidence type="ECO:0000313" key="2">
    <source>
        <dbReference type="EMBL" id="GBG81980.1"/>
    </source>
</evidence>
<dbReference type="Gramene" id="GBG81980">
    <property type="protein sequence ID" value="GBG81980"/>
    <property type="gene ID" value="CBR_g34159"/>
</dbReference>
<keyword evidence="3" id="KW-1185">Reference proteome</keyword>
<sequence length="294" mass="33164">MEVNGVEMSETVAEEAVPTSNEEGPPKNEEQMVMTPNEEENIQKKEEEPKAVEPWQSEEAAARREQRRRPKPKAPWLSLGSEKDVDDINIRPARDLIAISITRKRSEFGGQYKFADKDAQELWNSSQMECRPFKDPSFDKKRIELEVYVQSTRAKRDLGLQTSDFLLRNGVTQYAAQDLPDTEKIKIMSTEDMNAFLQVVKPRYETALQQNEVADILKDEFEDLAEEDSGLGAKSENLISESQSFTDLEHSKGKFISAIDWMPGRRGKGRGFEGGWGVSLVGGSKTTLSAVQTL</sequence>
<proteinExistence type="predicted"/>
<name>A0A388LI32_CHABU</name>
<dbReference type="Proteomes" id="UP000265515">
    <property type="component" value="Unassembled WGS sequence"/>
</dbReference>
<dbReference type="AlphaFoldDB" id="A0A388LI32"/>
<comment type="caution">
    <text evidence="2">The sequence shown here is derived from an EMBL/GenBank/DDBJ whole genome shotgun (WGS) entry which is preliminary data.</text>
</comment>
<accession>A0A388LI32</accession>
<feature type="region of interest" description="Disordered" evidence="1">
    <location>
        <begin position="1"/>
        <end position="79"/>
    </location>
</feature>
<dbReference type="STRING" id="69332.A0A388LI32"/>
<reference evidence="2 3" key="1">
    <citation type="journal article" date="2018" name="Cell">
        <title>The Chara Genome: Secondary Complexity and Implications for Plant Terrestrialization.</title>
        <authorList>
            <person name="Nishiyama T."/>
            <person name="Sakayama H."/>
            <person name="Vries J.D."/>
            <person name="Buschmann H."/>
            <person name="Saint-Marcoux D."/>
            <person name="Ullrich K.K."/>
            <person name="Haas F.B."/>
            <person name="Vanderstraeten L."/>
            <person name="Becker D."/>
            <person name="Lang D."/>
            <person name="Vosolsobe S."/>
            <person name="Rombauts S."/>
            <person name="Wilhelmsson P.K.I."/>
            <person name="Janitza P."/>
            <person name="Kern R."/>
            <person name="Heyl A."/>
            <person name="Rumpler F."/>
            <person name="Villalobos L.I.A.C."/>
            <person name="Clay J.M."/>
            <person name="Skokan R."/>
            <person name="Toyoda A."/>
            <person name="Suzuki Y."/>
            <person name="Kagoshima H."/>
            <person name="Schijlen E."/>
            <person name="Tajeshwar N."/>
            <person name="Catarino B."/>
            <person name="Hetherington A.J."/>
            <person name="Saltykova A."/>
            <person name="Bonnot C."/>
            <person name="Breuninger H."/>
            <person name="Symeonidi A."/>
            <person name="Radhakrishnan G.V."/>
            <person name="Van Nieuwerburgh F."/>
            <person name="Deforce D."/>
            <person name="Chang C."/>
            <person name="Karol K.G."/>
            <person name="Hedrich R."/>
            <person name="Ulvskov P."/>
            <person name="Glockner G."/>
            <person name="Delwiche C.F."/>
            <person name="Petrasek J."/>
            <person name="Van de Peer Y."/>
            <person name="Friml J."/>
            <person name="Beilby M."/>
            <person name="Dolan L."/>
            <person name="Kohara Y."/>
            <person name="Sugano S."/>
            <person name="Fujiyama A."/>
            <person name="Delaux P.-M."/>
            <person name="Quint M."/>
            <person name="TheiBen G."/>
            <person name="Hagemann M."/>
            <person name="Harholt J."/>
            <person name="Dunand C."/>
            <person name="Zachgo S."/>
            <person name="Langdale J."/>
            <person name="Maumus F."/>
            <person name="Straeten D.V.D."/>
            <person name="Gould S.B."/>
            <person name="Rensing S.A."/>
        </authorList>
    </citation>
    <scope>NUCLEOTIDE SEQUENCE [LARGE SCALE GENOMIC DNA]</scope>
    <source>
        <strain evidence="2 3">S276</strain>
    </source>
</reference>
<feature type="compositionally biased region" description="Basic and acidic residues" evidence="1">
    <location>
        <begin position="41"/>
        <end position="51"/>
    </location>
</feature>
<evidence type="ECO:0000313" key="3">
    <source>
        <dbReference type="Proteomes" id="UP000265515"/>
    </source>
</evidence>